<evidence type="ECO:0000313" key="2">
    <source>
        <dbReference type="Proteomes" id="UP000253250"/>
    </source>
</evidence>
<dbReference type="Proteomes" id="UP000253250">
    <property type="component" value="Unassembled WGS sequence"/>
</dbReference>
<dbReference type="OrthoDB" id="129453at2"/>
<sequence length="140" mass="15172">MNKTRETEPGRDGDETPEQTQALFQRWRESRRPGARIPKVLWAAAVRMAKRYGVPQTAQHLRVDSQQLLKRIEGAGGAAPTGPRPIAFVALPGLAPSAEAGIAECVVELQNARGGTMRVRLQGLGLTHLAPLCAAFWEAP</sequence>
<evidence type="ECO:0000313" key="1">
    <source>
        <dbReference type="EMBL" id="RCN59296.1"/>
    </source>
</evidence>
<reference evidence="1 2" key="1">
    <citation type="submission" date="2018-02" db="EMBL/GenBank/DDBJ databases">
        <title>Insights into the biology of acidophilic members of the Acidiferrobacteraceae family derived from comparative genomic analyses.</title>
        <authorList>
            <person name="Issotta F."/>
            <person name="Thyssen C."/>
            <person name="Mena C."/>
            <person name="Moya A."/>
            <person name="Bellenberg S."/>
            <person name="Sproer C."/>
            <person name="Covarrubias P.C."/>
            <person name="Sand W."/>
            <person name="Quatrini R."/>
            <person name="Vera M."/>
        </authorList>
    </citation>
    <scope>NUCLEOTIDE SEQUENCE [LARGE SCALE GENOMIC DNA]</scope>
    <source>
        <strain evidence="2">m-1</strain>
    </source>
</reference>
<proteinExistence type="predicted"/>
<protein>
    <submittedName>
        <fullName evidence="1">Uncharacterized protein</fullName>
    </submittedName>
</protein>
<accession>A0A1C2G0P3</accession>
<dbReference type="AlphaFoldDB" id="A0A1C2G0P3"/>
<gene>
    <name evidence="1" type="ORF">C4900_06225</name>
</gene>
<organism evidence="1 2">
    <name type="scientific">Acidiferrobacter thiooxydans</name>
    <dbReference type="NCBI Taxonomy" id="163359"/>
    <lineage>
        <taxon>Bacteria</taxon>
        <taxon>Pseudomonadati</taxon>
        <taxon>Pseudomonadota</taxon>
        <taxon>Gammaproteobacteria</taxon>
        <taxon>Acidiferrobacterales</taxon>
        <taxon>Acidiferrobacteraceae</taxon>
        <taxon>Acidiferrobacter</taxon>
    </lineage>
</organism>
<dbReference type="RefSeq" id="WP_065970966.1">
    <property type="nucleotide sequence ID" value="NZ_CP080624.1"/>
</dbReference>
<dbReference type="EMBL" id="PSYR01000001">
    <property type="protein sequence ID" value="RCN59296.1"/>
    <property type="molecule type" value="Genomic_DNA"/>
</dbReference>
<keyword evidence="2" id="KW-1185">Reference proteome</keyword>
<name>A0A1C2G0P3_9GAMM</name>
<comment type="caution">
    <text evidence="1">The sequence shown here is derived from an EMBL/GenBank/DDBJ whole genome shotgun (WGS) entry which is preliminary data.</text>
</comment>